<dbReference type="AlphaFoldDB" id="A0A2S5AFA4"/>
<evidence type="ECO:0000313" key="2">
    <source>
        <dbReference type="EMBL" id="POY41205.1"/>
    </source>
</evidence>
<evidence type="ECO:0000256" key="1">
    <source>
        <dbReference type="SAM" id="Phobius"/>
    </source>
</evidence>
<keyword evidence="1" id="KW-0812">Transmembrane</keyword>
<name>A0A2S5AFA4_9FLAO</name>
<evidence type="ECO:0008006" key="4">
    <source>
        <dbReference type="Google" id="ProtNLM"/>
    </source>
</evidence>
<feature type="transmembrane region" description="Helical" evidence="1">
    <location>
        <begin position="401"/>
        <end position="421"/>
    </location>
</feature>
<proteinExistence type="predicted"/>
<reference evidence="2 3" key="1">
    <citation type="submission" date="2018-01" db="EMBL/GenBank/DDBJ databases">
        <authorList>
            <person name="Gaut B.S."/>
            <person name="Morton B.R."/>
            <person name="Clegg M.T."/>
            <person name="Duvall M.R."/>
        </authorList>
    </citation>
    <scope>NUCLEOTIDE SEQUENCE [LARGE SCALE GENOMIC DNA]</scope>
    <source>
        <strain evidence="2 3">HR-AY</strain>
    </source>
</reference>
<feature type="transmembrane region" description="Helical" evidence="1">
    <location>
        <begin position="88"/>
        <end position="109"/>
    </location>
</feature>
<organism evidence="2 3">
    <name type="scientific">Flavobacterium alvei</name>
    <dbReference type="NCBI Taxonomy" id="2080416"/>
    <lineage>
        <taxon>Bacteria</taxon>
        <taxon>Pseudomonadati</taxon>
        <taxon>Bacteroidota</taxon>
        <taxon>Flavobacteriia</taxon>
        <taxon>Flavobacteriales</taxon>
        <taxon>Flavobacteriaceae</taxon>
        <taxon>Flavobacterium</taxon>
    </lineage>
</organism>
<keyword evidence="3" id="KW-1185">Reference proteome</keyword>
<feature type="transmembrane region" description="Helical" evidence="1">
    <location>
        <begin position="211"/>
        <end position="227"/>
    </location>
</feature>
<feature type="transmembrane region" description="Helical" evidence="1">
    <location>
        <begin position="146"/>
        <end position="164"/>
    </location>
</feature>
<accession>A0A2S5AFA4</accession>
<dbReference type="EMBL" id="PQVG01000001">
    <property type="protein sequence ID" value="POY41205.1"/>
    <property type="molecule type" value="Genomic_DNA"/>
</dbReference>
<dbReference type="Proteomes" id="UP000237310">
    <property type="component" value="Unassembled WGS sequence"/>
</dbReference>
<gene>
    <name evidence="2" type="ORF">C3L50_01395</name>
</gene>
<feature type="transmembrane region" description="Helical" evidence="1">
    <location>
        <begin position="349"/>
        <end position="369"/>
    </location>
</feature>
<keyword evidence="1" id="KW-1133">Transmembrane helix</keyword>
<feature type="transmembrane region" description="Helical" evidence="1">
    <location>
        <begin position="375"/>
        <end position="394"/>
    </location>
</feature>
<protein>
    <recommendedName>
        <fullName evidence="4">Glycosyltransferase RgtA/B/C/D-like domain-containing protein</fullName>
    </recommendedName>
</protein>
<keyword evidence="1" id="KW-0472">Membrane</keyword>
<sequence length="433" mass="51141">MNFIMKRVIDFVAKYPVLITALVCVVFYFLPFKPKPFGDGEYHEGTIQLIQYILNGFQGTVRIDKGLFTLFYYLVPYSLGYVFHNDTLFYLLGVAYNSIITCWAIQYIFASFDLMSFPTRTKFWTIIVLNLFPIHVYYAMGILAESAAFLGVSLFIYAWLKIIANSNAVKYYLMLSFSLVIVSGTRPNLLPFLVLFTLYFLTIKSEWKNKVIFISSLGLMLLFLALVEKKINNTDGAFKKDIFRRHLLWSRYELRDNPFNWLPQDGQKEFATSDYLHNLAKRDELDSICRVNHFDKTDYYIKWVTNDIIQNPGLTLRQYSLKFFQSQTFVISPIMKYNKSNFVKWSIHIYINAINYLLIFFSIAAIVVMNKQKKYQLMMPFLLFWGWSLVYVFIFHSEQRYMFPVRPVMVFLFGYYLNYYFNGNTSSKNSQVE</sequence>
<feature type="transmembrane region" description="Helical" evidence="1">
    <location>
        <begin position="12"/>
        <end position="30"/>
    </location>
</feature>
<feature type="transmembrane region" description="Helical" evidence="1">
    <location>
        <begin position="171"/>
        <end position="199"/>
    </location>
</feature>
<evidence type="ECO:0000313" key="3">
    <source>
        <dbReference type="Proteomes" id="UP000237310"/>
    </source>
</evidence>
<comment type="caution">
    <text evidence="2">The sequence shown here is derived from an EMBL/GenBank/DDBJ whole genome shotgun (WGS) entry which is preliminary data.</text>
</comment>